<gene>
    <name evidence="2" type="ORF">BRAFLDRAFT_106498</name>
</gene>
<proteinExistence type="predicted"/>
<feature type="region of interest" description="Disordered" evidence="1">
    <location>
        <begin position="72"/>
        <end position="97"/>
    </location>
</feature>
<evidence type="ECO:0000256" key="1">
    <source>
        <dbReference type="SAM" id="MobiDB-lite"/>
    </source>
</evidence>
<name>C3Y890_BRAFL</name>
<evidence type="ECO:0000313" key="2">
    <source>
        <dbReference type="EMBL" id="EEN63559.1"/>
    </source>
</evidence>
<reference evidence="2" key="1">
    <citation type="journal article" date="2008" name="Nature">
        <title>The amphioxus genome and the evolution of the chordate karyotype.</title>
        <authorList>
            <consortium name="US DOE Joint Genome Institute (JGI-PGF)"/>
            <person name="Putnam N.H."/>
            <person name="Butts T."/>
            <person name="Ferrier D.E.K."/>
            <person name="Furlong R.F."/>
            <person name="Hellsten U."/>
            <person name="Kawashima T."/>
            <person name="Robinson-Rechavi M."/>
            <person name="Shoguchi E."/>
            <person name="Terry A."/>
            <person name="Yu J.-K."/>
            <person name="Benito-Gutierrez E.L."/>
            <person name="Dubchak I."/>
            <person name="Garcia-Fernandez J."/>
            <person name="Gibson-Brown J.J."/>
            <person name="Grigoriev I.V."/>
            <person name="Horton A.C."/>
            <person name="de Jong P.J."/>
            <person name="Jurka J."/>
            <person name="Kapitonov V.V."/>
            <person name="Kohara Y."/>
            <person name="Kuroki Y."/>
            <person name="Lindquist E."/>
            <person name="Lucas S."/>
            <person name="Osoegawa K."/>
            <person name="Pennacchio L.A."/>
            <person name="Salamov A.A."/>
            <person name="Satou Y."/>
            <person name="Sauka-Spengler T."/>
            <person name="Schmutz J."/>
            <person name="Shin-I T."/>
            <person name="Toyoda A."/>
            <person name="Bronner-Fraser M."/>
            <person name="Fujiyama A."/>
            <person name="Holland L.Z."/>
            <person name="Holland P.W.H."/>
            <person name="Satoh N."/>
            <person name="Rokhsar D.S."/>
        </authorList>
    </citation>
    <scope>NUCLEOTIDE SEQUENCE [LARGE SCALE GENOMIC DNA]</scope>
    <source>
        <strain evidence="2">S238N-H82</strain>
        <tissue evidence="2">Testes</tissue>
    </source>
</reference>
<dbReference type="AlphaFoldDB" id="C3Y890"/>
<protein>
    <submittedName>
        <fullName evidence="2">Uncharacterized protein</fullName>
    </submittedName>
</protein>
<dbReference type="InParanoid" id="C3Y890"/>
<sequence length="460" mass="51879">MDPDEYEAIKNFILSGNVKFPGNVGTKNKKESFRRRAKTFCLDEHQPGRAGDRTEGHLDKPSEEKITFHLDKPSEKDTITEDTPSEEMDTVSKDMPSEEDTITPYLQRCIPSSHQFFSGDLMKFAMRRMLPTTQRDTLFKLCDTLKDLGAPAQDTKKLTELELNVHVTFSLLERDFPLAMKDEALQREVDRVKETCLDPQIHRPIKGIQGMTREVVVALLCNIESQEQRRLMITTHLLPPEHPRAGTSDDVDAFIALLHGMLGPIFDHKAFRDNFSQSPHIFPSLACWQEISVNCLLPVHLRTAPPSPTLRFPLENLPSTARTRRILSRSPSVYIVVMEDYSGLAFSSGSGIGRHLYMCSFCLLAPRVTHHTSQVQYCSSLATSSVLSISQFPSLSWLNLPHLHPSCTTRMSRARSNTGDSHIVDKFNFILFLSPLYSTLLYSVLSHVVSSPDCHRGVAV</sequence>
<dbReference type="EMBL" id="GG666491">
    <property type="protein sequence ID" value="EEN63559.1"/>
    <property type="molecule type" value="Genomic_DNA"/>
</dbReference>
<organism>
    <name type="scientific">Branchiostoma floridae</name>
    <name type="common">Florida lancelet</name>
    <name type="synonym">Amphioxus</name>
    <dbReference type="NCBI Taxonomy" id="7739"/>
    <lineage>
        <taxon>Eukaryota</taxon>
        <taxon>Metazoa</taxon>
        <taxon>Chordata</taxon>
        <taxon>Cephalochordata</taxon>
        <taxon>Leptocardii</taxon>
        <taxon>Amphioxiformes</taxon>
        <taxon>Branchiostomatidae</taxon>
        <taxon>Branchiostoma</taxon>
    </lineage>
</organism>
<accession>C3Y890</accession>